<dbReference type="InterPro" id="IPR036425">
    <property type="entry name" value="MoaB/Mog-like_dom_sf"/>
</dbReference>
<evidence type="ECO:0000256" key="13">
    <source>
        <dbReference type="RuleBase" id="RU365090"/>
    </source>
</evidence>
<dbReference type="SMART" id="SM00852">
    <property type="entry name" value="MoCF_biosynth"/>
    <property type="match status" value="1"/>
</dbReference>
<keyword evidence="9 13" id="KW-0479">Metal-binding</keyword>
<evidence type="ECO:0000256" key="11">
    <source>
        <dbReference type="ARBA" id="ARBA00023150"/>
    </source>
</evidence>
<evidence type="ECO:0000256" key="12">
    <source>
        <dbReference type="ARBA" id="ARBA00047317"/>
    </source>
</evidence>
<dbReference type="FunFam" id="3.40.980.10:FF:000004">
    <property type="entry name" value="Molybdopterin molybdenumtransferase"/>
    <property type="match status" value="1"/>
</dbReference>
<dbReference type="CDD" id="cd00887">
    <property type="entry name" value="MoeA"/>
    <property type="match status" value="1"/>
</dbReference>
<comment type="cofactor">
    <cofactor evidence="1 13">
        <name>Mg(2+)</name>
        <dbReference type="ChEBI" id="CHEBI:18420"/>
    </cofactor>
</comment>
<evidence type="ECO:0000256" key="6">
    <source>
        <dbReference type="ARBA" id="ARBA00021108"/>
    </source>
</evidence>
<comment type="pathway">
    <text evidence="3 13">Cofactor biosynthesis; molybdopterin biosynthesis.</text>
</comment>
<dbReference type="Gene3D" id="2.170.190.11">
    <property type="entry name" value="Molybdopterin biosynthesis moea protein, domain 3"/>
    <property type="match status" value="1"/>
</dbReference>
<dbReference type="Gene3D" id="3.90.105.10">
    <property type="entry name" value="Molybdopterin biosynthesis moea protein, domain 2"/>
    <property type="match status" value="1"/>
</dbReference>
<evidence type="ECO:0000256" key="5">
    <source>
        <dbReference type="ARBA" id="ARBA00013269"/>
    </source>
</evidence>
<protein>
    <recommendedName>
        <fullName evidence="6 13">Molybdopterin molybdenumtransferase</fullName>
        <ecNumber evidence="5 13">2.10.1.1</ecNumber>
    </recommendedName>
</protein>
<evidence type="ECO:0000313" key="15">
    <source>
        <dbReference type="Proteomes" id="UP000613002"/>
    </source>
</evidence>
<dbReference type="GO" id="GO:0004601">
    <property type="term" value="F:peroxidase activity"/>
    <property type="evidence" value="ECO:0007669"/>
    <property type="project" value="InterPro"/>
</dbReference>
<evidence type="ECO:0000256" key="1">
    <source>
        <dbReference type="ARBA" id="ARBA00001946"/>
    </source>
</evidence>
<dbReference type="Gene3D" id="3.40.980.10">
    <property type="entry name" value="MoaB/Mog-like domain"/>
    <property type="match status" value="1"/>
</dbReference>
<dbReference type="InterPro" id="IPR036135">
    <property type="entry name" value="MoeA_linker/N_sf"/>
</dbReference>
<dbReference type="EMBL" id="JACICZ010000012">
    <property type="protein sequence ID" value="MBB3869882.1"/>
    <property type="molecule type" value="Genomic_DNA"/>
</dbReference>
<dbReference type="GO" id="GO:0006777">
    <property type="term" value="P:Mo-molybdopterin cofactor biosynthetic process"/>
    <property type="evidence" value="ECO:0007669"/>
    <property type="project" value="UniProtKB-UniRule"/>
</dbReference>
<dbReference type="GO" id="GO:0006979">
    <property type="term" value="P:response to oxidative stress"/>
    <property type="evidence" value="ECO:0007669"/>
    <property type="project" value="InterPro"/>
</dbReference>
<dbReference type="InterPro" id="IPR005111">
    <property type="entry name" value="MoeA_C_domain_IV"/>
</dbReference>
<dbReference type="EC" id="2.10.1.1" evidence="5 13"/>
<dbReference type="SUPFAM" id="SSF53218">
    <property type="entry name" value="Molybdenum cofactor biosynthesis proteins"/>
    <property type="match status" value="1"/>
</dbReference>
<dbReference type="Pfam" id="PF03453">
    <property type="entry name" value="MoeA_N"/>
    <property type="match status" value="1"/>
</dbReference>
<comment type="similarity">
    <text evidence="4 13">Belongs to the MoeA family.</text>
</comment>
<sequence length="415" mass="45617">MRFQREIVDVWDAQKRLEPWIRPLGTEKVKLTDSIGRYLGENVAATHDFPHFRRSMMDGFAVRSADTKGASEECPVTLQVIESIPCGAVPTKKLTANTAVRIMTGAMMPEGADSVVMIELTEQMQKDGQTYAVVKKETKPDENVIPIGLEMAKGTLILEKGRKINPGEAALLAAFGYDTVTVSRRPTVAIFATGSELLDVSEPLEPGKIRNSNSYMVAAQVLNAGGIPVLLEKVPDDVGLAKSMILDAMEKVDLVITTGGASVGDYDILVDIFEQWDGKMLFNKVAMRPGSPTTVGVWRDKFLFALSGNPGACFVGFELFVRPVIWGMQGKPDIYLPSFSAFLAEDYKKKDSFYRIVRGKSEVKDGKIYVRSAGIDQSNVLSSIRDTDCLIVIPRDRNVMNAGEMVKVLRLNVPE</sequence>
<comment type="caution">
    <text evidence="14">The sequence shown here is derived from an EMBL/GenBank/DDBJ whole genome shotgun (WGS) entry which is preliminary data.</text>
</comment>
<comment type="function">
    <text evidence="2 13">Catalyzes the insertion of molybdate into adenylated molybdopterin with the concomitant release of AMP.</text>
</comment>
<accession>A0A6G9J6G2</accession>
<reference evidence="14 15" key="1">
    <citation type="submission" date="2020-08" db="EMBL/GenBank/DDBJ databases">
        <title>Genomic Encyclopedia of Type Strains, Phase IV (KMG-IV): sequencing the most valuable type-strain genomes for metagenomic binning, comparative biology and taxonomic classification.</title>
        <authorList>
            <person name="Goeker M."/>
        </authorList>
    </citation>
    <scope>NUCLEOTIDE SEQUENCE [LARGE SCALE GENOMIC DNA]</scope>
    <source>
        <strain evidence="14 15">DSM 14590</strain>
    </source>
</reference>
<dbReference type="InterPro" id="IPR005110">
    <property type="entry name" value="MoeA_linker/N"/>
</dbReference>
<name>A0A6G9J6G2_9BACL</name>
<proteinExistence type="inferred from homology"/>
<keyword evidence="11 13" id="KW-0501">Molybdenum cofactor biosynthesis</keyword>
<dbReference type="RefSeq" id="WP_062754060.1">
    <property type="nucleotide sequence ID" value="NZ_BDAQ01000004.1"/>
</dbReference>
<dbReference type="GO" id="GO:0005829">
    <property type="term" value="C:cytosol"/>
    <property type="evidence" value="ECO:0007669"/>
    <property type="project" value="TreeGrafter"/>
</dbReference>
<evidence type="ECO:0000256" key="10">
    <source>
        <dbReference type="ARBA" id="ARBA00022842"/>
    </source>
</evidence>
<evidence type="ECO:0000256" key="7">
    <source>
        <dbReference type="ARBA" id="ARBA00022505"/>
    </source>
</evidence>
<keyword evidence="8 13" id="KW-0808">Transferase</keyword>
<comment type="catalytic activity">
    <reaction evidence="12">
        <text>adenylyl-molybdopterin + molybdate = Mo-molybdopterin + AMP + H(+)</text>
        <dbReference type="Rhea" id="RHEA:35047"/>
        <dbReference type="ChEBI" id="CHEBI:15378"/>
        <dbReference type="ChEBI" id="CHEBI:36264"/>
        <dbReference type="ChEBI" id="CHEBI:62727"/>
        <dbReference type="ChEBI" id="CHEBI:71302"/>
        <dbReference type="ChEBI" id="CHEBI:456215"/>
        <dbReference type="EC" id="2.10.1.1"/>
    </reaction>
</comment>
<evidence type="ECO:0000256" key="2">
    <source>
        <dbReference type="ARBA" id="ARBA00002901"/>
    </source>
</evidence>
<dbReference type="Gene3D" id="2.40.340.10">
    <property type="entry name" value="MoeA, C-terminal, domain IV"/>
    <property type="match status" value="1"/>
</dbReference>
<dbReference type="GO" id="GO:0020037">
    <property type="term" value="F:heme binding"/>
    <property type="evidence" value="ECO:0007669"/>
    <property type="project" value="InterPro"/>
</dbReference>
<dbReference type="PANTHER" id="PTHR10192:SF5">
    <property type="entry name" value="GEPHYRIN"/>
    <property type="match status" value="1"/>
</dbReference>
<evidence type="ECO:0000313" key="14">
    <source>
        <dbReference type="EMBL" id="MBB3869882.1"/>
    </source>
</evidence>
<dbReference type="PANTHER" id="PTHR10192">
    <property type="entry name" value="MOLYBDOPTERIN BIOSYNTHESIS PROTEIN"/>
    <property type="match status" value="1"/>
</dbReference>
<keyword evidence="15" id="KW-1185">Reference proteome</keyword>
<dbReference type="SUPFAM" id="SSF63867">
    <property type="entry name" value="MoeA C-terminal domain-like"/>
    <property type="match status" value="1"/>
</dbReference>
<dbReference type="Pfam" id="PF03454">
    <property type="entry name" value="MoeA_C"/>
    <property type="match status" value="1"/>
</dbReference>
<gene>
    <name evidence="14" type="ORF">HNR78_002780</name>
</gene>
<dbReference type="AlphaFoldDB" id="A0A6G9J6G2"/>
<dbReference type="SUPFAM" id="SSF63882">
    <property type="entry name" value="MoeA N-terminal region -like"/>
    <property type="match status" value="1"/>
</dbReference>
<evidence type="ECO:0000256" key="4">
    <source>
        <dbReference type="ARBA" id="ARBA00010763"/>
    </source>
</evidence>
<dbReference type="PROSITE" id="PS50873">
    <property type="entry name" value="PEROXIDASE_4"/>
    <property type="match status" value="1"/>
</dbReference>
<evidence type="ECO:0000256" key="3">
    <source>
        <dbReference type="ARBA" id="ARBA00005046"/>
    </source>
</evidence>
<keyword evidence="10 13" id="KW-0460">Magnesium</keyword>
<dbReference type="Pfam" id="PF00994">
    <property type="entry name" value="MoCF_biosynth"/>
    <property type="match status" value="1"/>
</dbReference>
<dbReference type="GO" id="GO:0046872">
    <property type="term" value="F:metal ion binding"/>
    <property type="evidence" value="ECO:0007669"/>
    <property type="project" value="UniProtKB-UniRule"/>
</dbReference>
<organism evidence="14 15">
    <name type="scientific">Parageobacillus toebii NBRC 107807</name>
    <dbReference type="NCBI Taxonomy" id="1223503"/>
    <lineage>
        <taxon>Bacteria</taxon>
        <taxon>Bacillati</taxon>
        <taxon>Bacillota</taxon>
        <taxon>Bacilli</taxon>
        <taxon>Bacillales</taxon>
        <taxon>Anoxybacillaceae</taxon>
        <taxon>Parageobacillus</taxon>
    </lineage>
</organism>
<dbReference type="InterPro" id="IPR036688">
    <property type="entry name" value="MoeA_C_domain_IV_sf"/>
</dbReference>
<evidence type="ECO:0000256" key="8">
    <source>
        <dbReference type="ARBA" id="ARBA00022679"/>
    </source>
</evidence>
<dbReference type="NCBIfam" id="NF045515">
    <property type="entry name" value="Glp_gephyrin"/>
    <property type="match status" value="1"/>
</dbReference>
<dbReference type="NCBIfam" id="TIGR00177">
    <property type="entry name" value="molyb_syn"/>
    <property type="match status" value="1"/>
</dbReference>
<dbReference type="InterPro" id="IPR001453">
    <property type="entry name" value="MoaB/Mog_dom"/>
</dbReference>
<keyword evidence="7 13" id="KW-0500">Molybdenum</keyword>
<evidence type="ECO:0000256" key="9">
    <source>
        <dbReference type="ARBA" id="ARBA00022723"/>
    </source>
</evidence>
<dbReference type="GO" id="GO:0061599">
    <property type="term" value="F:molybdopterin molybdotransferase activity"/>
    <property type="evidence" value="ECO:0007669"/>
    <property type="project" value="UniProtKB-UniRule"/>
</dbReference>
<dbReference type="FunFam" id="2.170.190.11:FF:000001">
    <property type="entry name" value="Molybdopterin molybdenumtransferase"/>
    <property type="match status" value="1"/>
</dbReference>
<dbReference type="InterPro" id="IPR038987">
    <property type="entry name" value="MoeA-like"/>
</dbReference>
<dbReference type="Proteomes" id="UP000613002">
    <property type="component" value="Unassembled WGS sequence"/>
</dbReference>
<dbReference type="InterPro" id="IPR002016">
    <property type="entry name" value="Haem_peroxidase"/>
</dbReference>